<proteinExistence type="predicted"/>
<dbReference type="Gene3D" id="1.25.40.10">
    <property type="entry name" value="Tetratricopeptide repeat domain"/>
    <property type="match status" value="2"/>
</dbReference>
<dbReference type="Proteomes" id="UP001152561">
    <property type="component" value="Unassembled WGS sequence"/>
</dbReference>
<reference evidence="3" key="1">
    <citation type="journal article" date="2023" name="Proc. Natl. Acad. Sci. U.S.A.">
        <title>Genomic and structural basis for evolution of tropane alkaloid biosynthesis.</title>
        <authorList>
            <person name="Wanga Y.-J."/>
            <person name="Taina T."/>
            <person name="Yua J.-Y."/>
            <person name="Lia J."/>
            <person name="Xua B."/>
            <person name="Chenc J."/>
            <person name="D'Auriad J.C."/>
            <person name="Huanga J.-P."/>
            <person name="Huanga S.-X."/>
        </authorList>
    </citation>
    <scope>NUCLEOTIDE SEQUENCE [LARGE SCALE GENOMIC DNA]</scope>
    <source>
        <strain evidence="3">cv. KIB-2019</strain>
    </source>
</reference>
<evidence type="ECO:0000313" key="2">
    <source>
        <dbReference type="EMBL" id="KAJ8550726.1"/>
    </source>
</evidence>
<dbReference type="GO" id="GO:0003723">
    <property type="term" value="F:RNA binding"/>
    <property type="evidence" value="ECO:0007669"/>
    <property type="project" value="InterPro"/>
</dbReference>
<evidence type="ECO:0000256" key="1">
    <source>
        <dbReference type="ARBA" id="ARBA00022737"/>
    </source>
</evidence>
<dbReference type="PANTHER" id="PTHR47926:SF347">
    <property type="entry name" value="PENTATRICOPEPTIDE REPEAT-CONTAINING PROTEIN"/>
    <property type="match status" value="1"/>
</dbReference>
<dbReference type="FunFam" id="1.25.40.10:FF:000343">
    <property type="entry name" value="Pentatricopeptide repeat-containing protein At3g58590"/>
    <property type="match status" value="1"/>
</dbReference>
<dbReference type="InterPro" id="IPR046960">
    <property type="entry name" value="PPR_At4g14850-like_plant"/>
</dbReference>
<accession>A0A9Q1M618</accession>
<keyword evidence="1" id="KW-0677">Repeat</keyword>
<dbReference type="EMBL" id="JAJAGQ010000010">
    <property type="protein sequence ID" value="KAJ8550726.1"/>
    <property type="molecule type" value="Genomic_DNA"/>
</dbReference>
<dbReference type="InterPro" id="IPR011990">
    <property type="entry name" value="TPR-like_helical_dom_sf"/>
</dbReference>
<evidence type="ECO:0008006" key="4">
    <source>
        <dbReference type="Google" id="ProtNLM"/>
    </source>
</evidence>
<evidence type="ECO:0000313" key="3">
    <source>
        <dbReference type="Proteomes" id="UP001152561"/>
    </source>
</evidence>
<dbReference type="AlphaFoldDB" id="A0A9Q1M618"/>
<organism evidence="2 3">
    <name type="scientific">Anisodus acutangulus</name>
    <dbReference type="NCBI Taxonomy" id="402998"/>
    <lineage>
        <taxon>Eukaryota</taxon>
        <taxon>Viridiplantae</taxon>
        <taxon>Streptophyta</taxon>
        <taxon>Embryophyta</taxon>
        <taxon>Tracheophyta</taxon>
        <taxon>Spermatophyta</taxon>
        <taxon>Magnoliopsida</taxon>
        <taxon>eudicotyledons</taxon>
        <taxon>Gunneridae</taxon>
        <taxon>Pentapetalae</taxon>
        <taxon>asterids</taxon>
        <taxon>lamiids</taxon>
        <taxon>Solanales</taxon>
        <taxon>Solanaceae</taxon>
        <taxon>Solanoideae</taxon>
        <taxon>Hyoscyameae</taxon>
        <taxon>Anisodus</taxon>
    </lineage>
</organism>
<dbReference type="Pfam" id="PF01535">
    <property type="entry name" value="PPR"/>
    <property type="match status" value="1"/>
</dbReference>
<gene>
    <name evidence="2" type="ORF">K7X08_000096</name>
</gene>
<sequence length="365" mass="40686">MLAHGRPNDFAYASVLSVCDSSRGRQVHAFAIKTGFDTCVYVGNSLIAMYSRNISTGGHYSEAWKVFNDMEFHNLVSWNTIIALFQMCGQGDKAMRFFSVMHRDSLGFDRATLVSVLSSLLGMDEIDFSWGRQSCFQLHCVSVKTGLILDVGIVTALVKAYSTLRGDVSDCYKLFLETNGCQDLVLWTEIIVAFSERDPEKAILLFGQLRREGLNVDSYAFSIALKACAGLVTDRNALMVHCEVIKYGFVESVVLGNALIHAYARCGSISQANQGAVRLLDLYSGMCTKPKCCFFVCRYFKEILYRRRLFGLSTALDIHLADCVGTSRWKSITERTLSFKHSVCEMEGFICVGFFGTDLCIFGFA</sequence>
<dbReference type="OrthoDB" id="1894072at2759"/>
<dbReference type="InterPro" id="IPR002885">
    <property type="entry name" value="PPR_rpt"/>
</dbReference>
<name>A0A9Q1M618_9SOLA</name>
<comment type="caution">
    <text evidence="2">The sequence shown here is derived from an EMBL/GenBank/DDBJ whole genome shotgun (WGS) entry which is preliminary data.</text>
</comment>
<dbReference type="PANTHER" id="PTHR47926">
    <property type="entry name" value="PENTATRICOPEPTIDE REPEAT-CONTAINING PROTEIN"/>
    <property type="match status" value="1"/>
</dbReference>
<protein>
    <recommendedName>
        <fullName evidence="4">Pentatricopeptide repeat-containing protein</fullName>
    </recommendedName>
</protein>
<keyword evidence="3" id="KW-1185">Reference proteome</keyword>
<dbReference type="GO" id="GO:0009451">
    <property type="term" value="P:RNA modification"/>
    <property type="evidence" value="ECO:0007669"/>
    <property type="project" value="InterPro"/>
</dbReference>